<evidence type="ECO:0000256" key="1">
    <source>
        <dbReference type="ARBA" id="ARBA00001971"/>
    </source>
</evidence>
<dbReference type="GO" id="GO:0005506">
    <property type="term" value="F:iron ion binding"/>
    <property type="evidence" value="ECO:0007669"/>
    <property type="project" value="InterPro"/>
</dbReference>
<dbReference type="OrthoDB" id="1470350at2759"/>
<dbReference type="GO" id="GO:0004497">
    <property type="term" value="F:monooxygenase activity"/>
    <property type="evidence" value="ECO:0007669"/>
    <property type="project" value="UniProtKB-KW"/>
</dbReference>
<accession>A0A2I2F3Z2</accession>
<dbReference type="PANTHER" id="PTHR24305">
    <property type="entry name" value="CYTOCHROME P450"/>
    <property type="match status" value="1"/>
</dbReference>
<dbReference type="EMBL" id="KZ559164">
    <property type="protein sequence ID" value="PLB35354.1"/>
    <property type="molecule type" value="Genomic_DNA"/>
</dbReference>
<dbReference type="GO" id="GO:0020037">
    <property type="term" value="F:heme binding"/>
    <property type="evidence" value="ECO:0007669"/>
    <property type="project" value="InterPro"/>
</dbReference>
<dbReference type="InterPro" id="IPR001128">
    <property type="entry name" value="Cyt_P450"/>
</dbReference>
<evidence type="ECO:0000256" key="3">
    <source>
        <dbReference type="ARBA" id="ARBA00022723"/>
    </source>
</evidence>
<dbReference type="Pfam" id="PF00067">
    <property type="entry name" value="p450"/>
    <property type="match status" value="2"/>
</dbReference>
<evidence type="ECO:0000256" key="2">
    <source>
        <dbReference type="ARBA" id="ARBA00010617"/>
    </source>
</evidence>
<name>A0A2I2F3Z2_ASPCN</name>
<keyword evidence="5 7" id="KW-0408">Iron</keyword>
<dbReference type="GeneID" id="36525024"/>
<comment type="cofactor">
    <cofactor evidence="1 7">
        <name>heme</name>
        <dbReference type="ChEBI" id="CHEBI:30413"/>
    </cofactor>
</comment>
<dbReference type="Proteomes" id="UP000234585">
    <property type="component" value="Unassembled WGS sequence"/>
</dbReference>
<dbReference type="AlphaFoldDB" id="A0A2I2F3Z2"/>
<dbReference type="CDD" id="cd00302">
    <property type="entry name" value="cytochrome_P450"/>
    <property type="match status" value="1"/>
</dbReference>
<organism evidence="8 9">
    <name type="scientific">Aspergillus candidus</name>
    <dbReference type="NCBI Taxonomy" id="41067"/>
    <lineage>
        <taxon>Eukaryota</taxon>
        <taxon>Fungi</taxon>
        <taxon>Dikarya</taxon>
        <taxon>Ascomycota</taxon>
        <taxon>Pezizomycotina</taxon>
        <taxon>Eurotiomycetes</taxon>
        <taxon>Eurotiomycetidae</taxon>
        <taxon>Eurotiales</taxon>
        <taxon>Aspergillaceae</taxon>
        <taxon>Aspergillus</taxon>
        <taxon>Aspergillus subgen. Circumdati</taxon>
    </lineage>
</organism>
<dbReference type="PRINTS" id="PR00465">
    <property type="entry name" value="EP450IV"/>
</dbReference>
<evidence type="ECO:0000313" key="9">
    <source>
        <dbReference type="Proteomes" id="UP000234585"/>
    </source>
</evidence>
<dbReference type="RefSeq" id="XP_024669366.1">
    <property type="nucleotide sequence ID" value="XM_024817864.1"/>
</dbReference>
<dbReference type="InterPro" id="IPR002403">
    <property type="entry name" value="Cyt_P450_E_grp-IV"/>
</dbReference>
<dbReference type="Gene3D" id="1.10.630.10">
    <property type="entry name" value="Cytochrome P450"/>
    <property type="match status" value="2"/>
</dbReference>
<evidence type="ECO:0000256" key="7">
    <source>
        <dbReference type="PIRSR" id="PIRSR602403-1"/>
    </source>
</evidence>
<dbReference type="InterPro" id="IPR036396">
    <property type="entry name" value="Cyt_P450_sf"/>
</dbReference>
<reference evidence="8 9" key="1">
    <citation type="submission" date="2017-12" db="EMBL/GenBank/DDBJ databases">
        <authorList>
            <consortium name="DOE Joint Genome Institute"/>
            <person name="Haridas S."/>
            <person name="Kjaerbolling I."/>
            <person name="Vesth T.C."/>
            <person name="Frisvad J.C."/>
            <person name="Nybo J.L."/>
            <person name="Theobald S."/>
            <person name="Kuo A."/>
            <person name="Bowyer P."/>
            <person name="Matsuda Y."/>
            <person name="Mondo S."/>
            <person name="Lyhne E.K."/>
            <person name="Kogle M.E."/>
            <person name="Clum A."/>
            <person name="Lipzen A."/>
            <person name="Salamov A."/>
            <person name="Ngan C.Y."/>
            <person name="Daum C."/>
            <person name="Chiniquy J."/>
            <person name="Barry K."/>
            <person name="LaButti K."/>
            <person name="Simmons B.A."/>
            <person name="Magnuson J.K."/>
            <person name="Mortensen U.H."/>
            <person name="Larsen T.O."/>
            <person name="Grigoriev I.V."/>
            <person name="Baker S.E."/>
            <person name="Andersen M.R."/>
            <person name="Nordberg H.P."/>
            <person name="Cantor M.N."/>
            <person name="Hua S.X."/>
        </authorList>
    </citation>
    <scope>NUCLEOTIDE SEQUENCE [LARGE SCALE GENOMIC DNA]</scope>
    <source>
        <strain evidence="8 9">CBS 102.13</strain>
    </source>
</reference>
<keyword evidence="4" id="KW-0560">Oxidoreductase</keyword>
<dbReference type="STRING" id="41067.A0A2I2F3Z2"/>
<dbReference type="GO" id="GO:0016705">
    <property type="term" value="F:oxidoreductase activity, acting on paired donors, with incorporation or reduction of molecular oxygen"/>
    <property type="evidence" value="ECO:0007669"/>
    <property type="project" value="InterPro"/>
</dbReference>
<comment type="similarity">
    <text evidence="2">Belongs to the cytochrome P450 family.</text>
</comment>
<keyword evidence="3 7" id="KW-0479">Metal-binding</keyword>
<feature type="binding site" description="axial binding residue" evidence="7">
    <location>
        <position position="453"/>
    </location>
    <ligand>
        <name>heme</name>
        <dbReference type="ChEBI" id="CHEBI:30413"/>
    </ligand>
    <ligandPart>
        <name>Fe</name>
        <dbReference type="ChEBI" id="CHEBI:18248"/>
    </ligandPart>
</feature>
<keyword evidence="9" id="KW-1185">Reference proteome</keyword>
<evidence type="ECO:0000256" key="5">
    <source>
        <dbReference type="ARBA" id="ARBA00023004"/>
    </source>
</evidence>
<proteinExistence type="inferred from homology"/>
<dbReference type="PANTHER" id="PTHR24305:SF87">
    <property type="entry name" value="CYTOCHROME P450 MONOOXYGENASE ALND-RELATED"/>
    <property type="match status" value="1"/>
</dbReference>
<evidence type="ECO:0000313" key="8">
    <source>
        <dbReference type="EMBL" id="PLB35354.1"/>
    </source>
</evidence>
<protein>
    <submittedName>
        <fullName evidence="8">Putative cytochrome P450 oxidoreductase</fullName>
    </submittedName>
</protein>
<keyword evidence="6" id="KW-0503">Monooxygenase</keyword>
<evidence type="ECO:0000256" key="6">
    <source>
        <dbReference type="ARBA" id="ARBA00023033"/>
    </source>
</evidence>
<gene>
    <name evidence="8" type="ORF">BDW47DRAFT_133557</name>
</gene>
<dbReference type="SUPFAM" id="SSF48264">
    <property type="entry name" value="Cytochrome P450"/>
    <property type="match status" value="1"/>
</dbReference>
<sequence length="514" mass="58123">MTTRWFYLVAGSTSGDKCLSVDISNMKSLDDLRRGTAGMFSVAVPDSISFHSESGLLSSINEIEQTRSKIGVCVDNQAIREPAGPREIPFVGNYFEIHPDHLGNHERLFHRYGSVIKTVVMGRTVYLTNDPRVSEVVFGENEFFTKKTSEPNHPLYWISDVSALFAADTAAEGVKLAHKFVPPSMSPKAVQHYMPAMRQEIQSSFNVFDALDDRRQSWNAYQYMLKLSSQVVSKMVLGLDVGHFHTPDTQLHELVSVVGEFVVAVRQASLSFPWLKYAALQSTCIADYLKRAVDDGNQKLPDEYIPSNALLVLAAGISTTSSMLSYLLYFLVNYPETQTNILQELINNNVTPENCWTYDTIMSLPYLDGFVREGLRLHGPAFQPARNAKTDVVVPGAYRIPAGAVVNPLFSSIHRNKEYWENPSLFYPERWFSSNVKKHRMAYSPFAAGPRGCVGFNVAHIELRMILAMLVFRYKFIDMSPDPVVYDHEYLLERLVNCYVRAKRRTAWPEKNPS</sequence>
<evidence type="ECO:0000256" key="4">
    <source>
        <dbReference type="ARBA" id="ARBA00023002"/>
    </source>
</evidence>
<dbReference type="InterPro" id="IPR050121">
    <property type="entry name" value="Cytochrome_P450_monoxygenase"/>
</dbReference>
<dbReference type="PRINTS" id="PR00385">
    <property type="entry name" value="P450"/>
</dbReference>
<keyword evidence="7" id="KW-0349">Heme</keyword>